<evidence type="ECO:0000256" key="1">
    <source>
        <dbReference type="SAM" id="MobiDB-lite"/>
    </source>
</evidence>
<organism evidence="2 3">
    <name type="scientific">Desmophyllum pertusum</name>
    <dbReference type="NCBI Taxonomy" id="174260"/>
    <lineage>
        <taxon>Eukaryota</taxon>
        <taxon>Metazoa</taxon>
        <taxon>Cnidaria</taxon>
        <taxon>Anthozoa</taxon>
        <taxon>Hexacorallia</taxon>
        <taxon>Scleractinia</taxon>
        <taxon>Caryophylliina</taxon>
        <taxon>Caryophylliidae</taxon>
        <taxon>Desmophyllum</taxon>
    </lineage>
</organism>
<name>A0A9W9ZXJ8_9CNID</name>
<proteinExistence type="predicted"/>
<keyword evidence="3" id="KW-1185">Reference proteome</keyword>
<dbReference type="EMBL" id="MU825444">
    <property type="protein sequence ID" value="KAJ7388999.1"/>
    <property type="molecule type" value="Genomic_DNA"/>
</dbReference>
<feature type="compositionally biased region" description="Basic residues" evidence="1">
    <location>
        <begin position="313"/>
        <end position="324"/>
    </location>
</feature>
<feature type="compositionally biased region" description="Basic and acidic residues" evidence="1">
    <location>
        <begin position="174"/>
        <end position="184"/>
    </location>
</feature>
<gene>
    <name evidence="2" type="ORF">OS493_034388</name>
</gene>
<feature type="region of interest" description="Disordered" evidence="1">
    <location>
        <begin position="171"/>
        <end position="194"/>
    </location>
</feature>
<dbReference type="OrthoDB" id="6141124at2759"/>
<comment type="caution">
    <text evidence="2">The sequence shown here is derived from an EMBL/GenBank/DDBJ whole genome shotgun (WGS) entry which is preliminary data.</text>
</comment>
<reference evidence="2" key="1">
    <citation type="submission" date="2023-01" db="EMBL/GenBank/DDBJ databases">
        <title>Genome assembly of the deep-sea coral Lophelia pertusa.</title>
        <authorList>
            <person name="Herrera S."/>
            <person name="Cordes E."/>
        </authorList>
    </citation>
    <scope>NUCLEOTIDE SEQUENCE</scope>
    <source>
        <strain evidence="2">USNM1676648</strain>
        <tissue evidence="2">Polyp</tissue>
    </source>
</reference>
<dbReference type="AlphaFoldDB" id="A0A9W9ZXJ8"/>
<dbReference type="Proteomes" id="UP001163046">
    <property type="component" value="Unassembled WGS sequence"/>
</dbReference>
<accession>A0A9W9ZXJ8</accession>
<feature type="region of interest" description="Disordered" evidence="1">
    <location>
        <begin position="301"/>
        <end position="329"/>
    </location>
</feature>
<sequence length="360" mass="42503">MSVKRAVETCSTEVADDIMLHSKFGFKETLMTRMYLRKVAKYFRIMNSTSLEQDAVHNLLQVLLFFKRWHNNIQETVKNRTGNLKDHWKQFISKHTNKDLIRSIRGFIGLVTYIQLNYRDVEIVPRTTNQDDVENYFSLQRSRIAGGEVTVQQYFEVVNTNYVSVPLKRKTVSRKTEKRQEPRSIIHQNDNNNDYLEDDEVNKFHSQKDNQQLYRQVQQVFDYINVKSSSVIIGYGQRLKLTRRTVALEKVKKWDKNLKGKVAEVLTDEYMSSEESSIEDDSAVYVIKTIPWESSQLKKRKRKLDKAYEKSSGKRSKQRSVKRVRKDEIISLREKPDNCPKWACVRQNLDNTNNDENNED</sequence>
<evidence type="ECO:0000313" key="3">
    <source>
        <dbReference type="Proteomes" id="UP001163046"/>
    </source>
</evidence>
<evidence type="ECO:0000313" key="2">
    <source>
        <dbReference type="EMBL" id="KAJ7388999.1"/>
    </source>
</evidence>
<protein>
    <submittedName>
        <fullName evidence="2">Uncharacterized protein</fullName>
    </submittedName>
</protein>